<accession>A0A399IUS8</accession>
<gene>
    <name evidence="1" type="ORF">D2A34_05220</name>
</gene>
<protein>
    <submittedName>
        <fullName evidence="1">Uncharacterized protein</fullName>
    </submittedName>
</protein>
<name>A0A399IUS8_9CLOT</name>
<dbReference type="EMBL" id="QXDJ01000001">
    <property type="protein sequence ID" value="RII36784.1"/>
    <property type="molecule type" value="Genomic_DNA"/>
</dbReference>
<dbReference type="Proteomes" id="UP000265930">
    <property type="component" value="Unassembled WGS sequence"/>
</dbReference>
<dbReference type="AlphaFoldDB" id="A0A399IUS8"/>
<dbReference type="RefSeq" id="WP_119365933.1">
    <property type="nucleotide sequence ID" value="NZ_QXDJ01000001.1"/>
</dbReference>
<organism evidence="1 2">
    <name type="scientific">Clostridium chromiireducens</name>
    <dbReference type="NCBI Taxonomy" id="225345"/>
    <lineage>
        <taxon>Bacteria</taxon>
        <taxon>Bacillati</taxon>
        <taxon>Bacillota</taxon>
        <taxon>Clostridia</taxon>
        <taxon>Eubacteriales</taxon>
        <taxon>Clostridiaceae</taxon>
        <taxon>Clostridium</taxon>
    </lineage>
</organism>
<reference evidence="1 2" key="1">
    <citation type="submission" date="2018-08" db="EMBL/GenBank/DDBJ databases">
        <title>Genome of Clostridium chromiireducens C1, DSM12136.</title>
        <authorList>
            <person name="Xing M."/>
            <person name="Wei Y."/>
            <person name="Ang E.L."/>
            <person name="Zhao H."/>
            <person name="Zhang Y."/>
        </authorList>
    </citation>
    <scope>NUCLEOTIDE SEQUENCE [LARGE SCALE GENOMIC DNA]</scope>
    <source>
        <strain evidence="1 2">C1</strain>
    </source>
</reference>
<proteinExistence type="predicted"/>
<evidence type="ECO:0000313" key="1">
    <source>
        <dbReference type="EMBL" id="RII36784.1"/>
    </source>
</evidence>
<sequence>MDNSNILEKIKNINIIISQIMKYGQIEYLNVFDESGSITLKYSKCDLHNLIYKKKQLKKELENSSNILTVVANKK</sequence>
<comment type="caution">
    <text evidence="1">The sequence shown here is derived from an EMBL/GenBank/DDBJ whole genome shotgun (WGS) entry which is preliminary data.</text>
</comment>
<evidence type="ECO:0000313" key="2">
    <source>
        <dbReference type="Proteomes" id="UP000265930"/>
    </source>
</evidence>